<dbReference type="GO" id="GO:0007019">
    <property type="term" value="P:microtubule depolymerization"/>
    <property type="evidence" value="ECO:0007669"/>
    <property type="project" value="TreeGrafter"/>
</dbReference>
<feature type="region of interest" description="Disordered" evidence="6">
    <location>
        <begin position="111"/>
        <end position="137"/>
    </location>
</feature>
<keyword evidence="2 5" id="KW-0547">Nucleotide-binding</keyword>
<dbReference type="EMBL" id="CAJOBC010000306">
    <property type="protein sequence ID" value="CAF3568931.1"/>
    <property type="molecule type" value="Genomic_DNA"/>
</dbReference>
<feature type="region of interest" description="Disordered" evidence="6">
    <location>
        <begin position="1263"/>
        <end position="1306"/>
    </location>
</feature>
<dbReference type="OrthoDB" id="10019112at2759"/>
<feature type="region of interest" description="Disordered" evidence="6">
    <location>
        <begin position="1049"/>
        <end position="1087"/>
    </location>
</feature>
<feature type="domain" description="Kinesin motor" evidence="7">
    <location>
        <begin position="328"/>
        <end position="646"/>
    </location>
</feature>
<dbReference type="GO" id="GO:0005874">
    <property type="term" value="C:microtubule"/>
    <property type="evidence" value="ECO:0007669"/>
    <property type="project" value="TreeGrafter"/>
</dbReference>
<keyword evidence="4" id="KW-0963">Cytoplasm</keyword>
<dbReference type="Proteomes" id="UP000681722">
    <property type="component" value="Unassembled WGS sequence"/>
</dbReference>
<dbReference type="Proteomes" id="UP000663829">
    <property type="component" value="Unassembled WGS sequence"/>
</dbReference>
<dbReference type="InterPro" id="IPR027417">
    <property type="entry name" value="P-loop_NTPase"/>
</dbReference>
<dbReference type="GO" id="GO:0005524">
    <property type="term" value="F:ATP binding"/>
    <property type="evidence" value="ECO:0007669"/>
    <property type="project" value="UniProtKB-UniRule"/>
</dbReference>
<feature type="region of interest" description="Disordered" evidence="6">
    <location>
        <begin position="153"/>
        <end position="220"/>
    </location>
</feature>
<evidence type="ECO:0000256" key="6">
    <source>
        <dbReference type="SAM" id="MobiDB-lite"/>
    </source>
</evidence>
<dbReference type="PANTHER" id="PTHR47971">
    <property type="entry name" value="KINESIN-RELATED PROTEIN 6"/>
    <property type="match status" value="1"/>
</dbReference>
<dbReference type="GO" id="GO:0003777">
    <property type="term" value="F:microtubule motor activity"/>
    <property type="evidence" value="ECO:0007669"/>
    <property type="project" value="InterPro"/>
</dbReference>
<gene>
    <name evidence="8" type="ORF">GPM918_LOCUS2694</name>
    <name evidence="9" type="ORF">SRO942_LOCUS2694</name>
</gene>
<dbReference type="SMART" id="SM00129">
    <property type="entry name" value="KISc"/>
    <property type="match status" value="1"/>
</dbReference>
<dbReference type="InterPro" id="IPR036961">
    <property type="entry name" value="Kinesin_motor_dom_sf"/>
</dbReference>
<dbReference type="PROSITE" id="PS50067">
    <property type="entry name" value="KINESIN_MOTOR_2"/>
    <property type="match status" value="1"/>
</dbReference>
<sequence length="1591" mass="179844">MTKCLIKALKAVDLQKHALVFKSLGYDSAGALANFQSNHFNRLNLNEAELLRFIALLDVLKDATREGKICPHYFNSKLKNDVNGANGSEGRTIKAAWTIPTDEPMLNKQSVRVTSSSSSNVGGNKENHKSCKPTYNRWQTINRASTKHKLAFNGTLHNRSKKSNTLQSKQQAWVKTSSQSSSSQINTNRSNDSLKVRQKRSTSSLTSSSNDHNRRSMSAFDVLRLKDQQHAKSSNDDIFVRPFTSPEKFAHPKNNSAQKFFGAKIFLNRPLVEHVKVNGYNYGIPTAKRARSAPYRTFTQQDSVSSSKIFSSNVDGMTTSTLYAKPAEIYVYARKRPLLSTETNFNDGIIVPDQKRMIIAEKKSNLDRSPLLKKTEFQFDQVFGAETSNKQIFDHTLLPFIENTYNRQNMTYICFGQTGSGKSHTMFGTKSMDGLLIFSMQLLLNENSSHSIIYGSFYEIYNNEVYDLCNAGKRLFVREDGEKHVNVINLKETQLDHLDQLRCVIDNGLNRRHHGRSAFNSNSSRSHAVFQLVLKSKKDNRTIFRLVFIDLAGSERAHDAQNNQRQTRREGAQINWSLLALKECIRSMDLVHSHAPFRQSKLTHILRESLVGSNTRTCLMANVSPVEDCCQCSLNTLQYAARIREISIRHRQRLRLNQNYQQKPINHPPLQNFRHEVVHDNDQDKKFKPATASTPVHRQNNVFQSSTDNPLTLIGQGYGDAATSGYASIDVDWKMVDDDSPITGFHLKMNKQQHTKQSNKQPLNYGHQISQEIRKHENEIWMPFSHQSNLIPHTVQAATRGGYESESSSTMTEQQKPDNYSAIYNKNIQNRAINPSYPAKKLNLQPTDDTTDANPYYSSTGTGTESLGTKISRLAKGPVNKGVKKYIHNRQIEDLHMNDRNYDTTDIEQGVMYSDRPSQATNNDQTGFFTQRDDPLYGLSDVKFNGAYSPNARSVIKPETKYNGSITATTDNKGTSPSCSLPFSALESIAHYTNTHSSPKSSLRSHNSEVYWLDENGMKLMSNVIPLTKTNISPLQQSCHVEMSQHISTSKELNYNQSRKQKLSSNARKRNRNKKQIDSDGSDDSDAQILKENRAKSSSPNSWISNKNHYVRHNLLHQKMIDLKKITNWKTQLDDDKQQIRTMKTESSQTDQYNNSFISKSPTSFRQQIQIISEENENIYDRVNQIYSKQQDSDVYPSMLEQTVAGDQNKNQLNSNYTSTNLTNVTQDQTDYSTTVSTTNFGIRVTEQLNALRTLLETRLKEQEDTANHFSSPPKITSTSSSPDDYARACHQSTCQKQSLSDDKLSHTQSQIKSTFSLGHGDNITGKKFTSTLYVNTNAMSTSDDEVDDEVKNYTQNLTLKEQSQLTSIPNHNHQKYSKEVLTDDQAPSSPVLQRYNEIEIDSEYFLQPNYYSLSPLTNLLNPVLPISTTSAATITSNLAANIESNNDTPVVNNLNNGRLIQTSDSERTSQINTLSTNPFIKGSGSSFEQFLTHLTNELHNIDVSIDNKTDENLVYQPHSIQNTIDNLLTNKHDDNRGRKPADNSVDPLFDSGKGSSLFNTNTYSLDALMSTMKNIQNSTNLPATIKNEDQ</sequence>
<feature type="compositionally biased region" description="Basic residues" evidence="6">
    <location>
        <begin position="1059"/>
        <end position="1074"/>
    </location>
</feature>
<comment type="caution">
    <text evidence="8">The sequence shown here is derived from an EMBL/GenBank/DDBJ whole genome shotgun (WGS) entry which is preliminary data.</text>
</comment>
<evidence type="ECO:0000256" key="4">
    <source>
        <dbReference type="ARBA" id="ARBA00023212"/>
    </source>
</evidence>
<feature type="compositionally biased region" description="Polar residues" evidence="6">
    <location>
        <begin position="1049"/>
        <end position="1058"/>
    </location>
</feature>
<dbReference type="InterPro" id="IPR027640">
    <property type="entry name" value="Kinesin-like_fam"/>
</dbReference>
<evidence type="ECO:0000313" key="9">
    <source>
        <dbReference type="EMBL" id="CAF3568931.1"/>
    </source>
</evidence>
<evidence type="ECO:0000259" key="7">
    <source>
        <dbReference type="PROSITE" id="PS50067"/>
    </source>
</evidence>
<accession>A0A813RSA4</accession>
<dbReference type="PRINTS" id="PR00380">
    <property type="entry name" value="KINESINHEAVY"/>
</dbReference>
<feature type="compositionally biased region" description="Polar residues" evidence="6">
    <location>
        <begin position="163"/>
        <end position="176"/>
    </location>
</feature>
<keyword evidence="3 5" id="KW-0067">ATP-binding</keyword>
<evidence type="ECO:0000256" key="5">
    <source>
        <dbReference type="PROSITE-ProRule" id="PRU00283"/>
    </source>
</evidence>
<dbReference type="GO" id="GO:0008017">
    <property type="term" value="F:microtubule binding"/>
    <property type="evidence" value="ECO:0007669"/>
    <property type="project" value="InterPro"/>
</dbReference>
<keyword evidence="10" id="KW-1185">Reference proteome</keyword>
<comment type="similarity">
    <text evidence="5">Belongs to the TRAFAC class myosin-kinesin ATPase superfamily. Kinesin family.</text>
</comment>
<dbReference type="PANTHER" id="PTHR47971:SF20">
    <property type="entry name" value="KINESIN-LIKE PROTEIN KIF24"/>
    <property type="match status" value="1"/>
</dbReference>
<feature type="region of interest" description="Disordered" evidence="6">
    <location>
        <begin position="1529"/>
        <end position="1552"/>
    </location>
</feature>
<feature type="compositionally biased region" description="Low complexity" evidence="6">
    <location>
        <begin position="1271"/>
        <end position="1283"/>
    </location>
</feature>
<name>A0A813RSA4_9BILA</name>
<dbReference type="Pfam" id="PF00225">
    <property type="entry name" value="Kinesin"/>
    <property type="match status" value="1"/>
</dbReference>
<dbReference type="EMBL" id="CAJNOQ010000306">
    <property type="protein sequence ID" value="CAF0785253.1"/>
    <property type="molecule type" value="Genomic_DNA"/>
</dbReference>
<evidence type="ECO:0000313" key="8">
    <source>
        <dbReference type="EMBL" id="CAF0785253.1"/>
    </source>
</evidence>
<feature type="compositionally biased region" description="Basic and acidic residues" evidence="6">
    <location>
        <begin position="1531"/>
        <end position="1542"/>
    </location>
</feature>
<keyword evidence="4" id="KW-0206">Cytoskeleton</keyword>
<protein>
    <recommendedName>
        <fullName evidence="7">Kinesin motor domain-containing protein</fullName>
    </recommendedName>
</protein>
<evidence type="ECO:0000256" key="1">
    <source>
        <dbReference type="ARBA" id="ARBA00004245"/>
    </source>
</evidence>
<dbReference type="Gene3D" id="3.40.850.10">
    <property type="entry name" value="Kinesin motor domain"/>
    <property type="match status" value="1"/>
</dbReference>
<dbReference type="GO" id="GO:0007018">
    <property type="term" value="P:microtubule-based movement"/>
    <property type="evidence" value="ECO:0007669"/>
    <property type="project" value="InterPro"/>
</dbReference>
<evidence type="ECO:0000256" key="3">
    <source>
        <dbReference type="ARBA" id="ARBA00022840"/>
    </source>
</evidence>
<comment type="subcellular location">
    <subcellularLocation>
        <location evidence="1">Cytoplasm</location>
        <location evidence="1">Cytoskeleton</location>
    </subcellularLocation>
</comment>
<evidence type="ECO:0000256" key="2">
    <source>
        <dbReference type="ARBA" id="ARBA00022741"/>
    </source>
</evidence>
<dbReference type="InterPro" id="IPR001752">
    <property type="entry name" value="Kinesin_motor_dom"/>
</dbReference>
<feature type="binding site" evidence="5">
    <location>
        <begin position="416"/>
        <end position="423"/>
    </location>
    <ligand>
        <name>ATP</name>
        <dbReference type="ChEBI" id="CHEBI:30616"/>
    </ligand>
</feature>
<organism evidence="8 10">
    <name type="scientific">Didymodactylos carnosus</name>
    <dbReference type="NCBI Taxonomy" id="1234261"/>
    <lineage>
        <taxon>Eukaryota</taxon>
        <taxon>Metazoa</taxon>
        <taxon>Spiralia</taxon>
        <taxon>Gnathifera</taxon>
        <taxon>Rotifera</taxon>
        <taxon>Eurotatoria</taxon>
        <taxon>Bdelloidea</taxon>
        <taxon>Philodinida</taxon>
        <taxon>Philodinidae</taxon>
        <taxon>Didymodactylos</taxon>
    </lineage>
</organism>
<proteinExistence type="inferred from homology"/>
<evidence type="ECO:0000313" key="10">
    <source>
        <dbReference type="Proteomes" id="UP000663829"/>
    </source>
</evidence>
<reference evidence="8" key="1">
    <citation type="submission" date="2021-02" db="EMBL/GenBank/DDBJ databases">
        <authorList>
            <person name="Nowell W R."/>
        </authorList>
    </citation>
    <scope>NUCLEOTIDE SEQUENCE</scope>
</reference>
<dbReference type="SUPFAM" id="SSF52540">
    <property type="entry name" value="P-loop containing nucleoside triphosphate hydrolases"/>
    <property type="match status" value="1"/>
</dbReference>
<keyword evidence="5" id="KW-0505">Motor protein</keyword>